<keyword evidence="5" id="KW-0998">Cell outer membrane</keyword>
<protein>
    <submittedName>
        <fullName evidence="9">Putative outer membrane starch-binding protein</fullName>
    </submittedName>
</protein>
<dbReference type="Gene3D" id="1.25.40.390">
    <property type="match status" value="1"/>
</dbReference>
<keyword evidence="4" id="KW-0472">Membrane</keyword>
<dbReference type="Pfam" id="PF14322">
    <property type="entry name" value="SusD-like_3"/>
    <property type="match status" value="1"/>
</dbReference>
<comment type="caution">
    <text evidence="9">The sequence shown here is derived from an EMBL/GenBank/DDBJ whole genome shotgun (WGS) entry which is preliminary data.</text>
</comment>
<evidence type="ECO:0000259" key="8">
    <source>
        <dbReference type="Pfam" id="PF14322"/>
    </source>
</evidence>
<evidence type="ECO:0000313" key="9">
    <source>
        <dbReference type="EMBL" id="PRX54932.1"/>
    </source>
</evidence>
<comment type="subcellular location">
    <subcellularLocation>
        <location evidence="1">Cell outer membrane</location>
    </subcellularLocation>
</comment>
<dbReference type="AlphaFoldDB" id="A0A2T0MBX2"/>
<dbReference type="PROSITE" id="PS51257">
    <property type="entry name" value="PROKAR_LIPOPROTEIN"/>
    <property type="match status" value="1"/>
</dbReference>
<evidence type="ECO:0000256" key="4">
    <source>
        <dbReference type="ARBA" id="ARBA00023136"/>
    </source>
</evidence>
<evidence type="ECO:0000313" key="10">
    <source>
        <dbReference type="Proteomes" id="UP000237640"/>
    </source>
</evidence>
<accession>A0A2T0MBX2</accession>
<organism evidence="9 10">
    <name type="scientific">Flagellimonas meridianipacifica</name>
    <dbReference type="NCBI Taxonomy" id="1080225"/>
    <lineage>
        <taxon>Bacteria</taxon>
        <taxon>Pseudomonadati</taxon>
        <taxon>Bacteroidota</taxon>
        <taxon>Flavobacteriia</taxon>
        <taxon>Flavobacteriales</taxon>
        <taxon>Flavobacteriaceae</taxon>
        <taxon>Flagellimonas</taxon>
    </lineage>
</organism>
<feature type="domain" description="RagB/SusD" evidence="7">
    <location>
        <begin position="317"/>
        <end position="430"/>
    </location>
</feature>
<dbReference type="SUPFAM" id="SSF48452">
    <property type="entry name" value="TPR-like"/>
    <property type="match status" value="1"/>
</dbReference>
<dbReference type="RefSeq" id="WP_106146426.1">
    <property type="nucleotide sequence ID" value="NZ_PVYX01000002.1"/>
</dbReference>
<dbReference type="InterPro" id="IPR033985">
    <property type="entry name" value="SusD-like_N"/>
</dbReference>
<dbReference type="OrthoDB" id="5694214at2"/>
<gene>
    <name evidence="9" type="ORF">CLV81_3337</name>
</gene>
<feature type="chain" id="PRO_5015759325" evidence="6">
    <location>
        <begin position="19"/>
        <end position="464"/>
    </location>
</feature>
<dbReference type="EMBL" id="PVYX01000002">
    <property type="protein sequence ID" value="PRX54932.1"/>
    <property type="molecule type" value="Genomic_DNA"/>
</dbReference>
<dbReference type="GO" id="GO:0009279">
    <property type="term" value="C:cell outer membrane"/>
    <property type="evidence" value="ECO:0007669"/>
    <property type="project" value="UniProtKB-SubCell"/>
</dbReference>
<feature type="signal peptide" evidence="6">
    <location>
        <begin position="1"/>
        <end position="18"/>
    </location>
</feature>
<evidence type="ECO:0000256" key="1">
    <source>
        <dbReference type="ARBA" id="ARBA00004442"/>
    </source>
</evidence>
<evidence type="ECO:0000256" key="2">
    <source>
        <dbReference type="ARBA" id="ARBA00006275"/>
    </source>
</evidence>
<feature type="domain" description="SusD-like N-terminal" evidence="8">
    <location>
        <begin position="51"/>
        <end position="220"/>
    </location>
</feature>
<dbReference type="Proteomes" id="UP000237640">
    <property type="component" value="Unassembled WGS sequence"/>
</dbReference>
<name>A0A2T0MBX2_9FLAO</name>
<dbReference type="InterPro" id="IPR012944">
    <property type="entry name" value="SusD_RagB_dom"/>
</dbReference>
<evidence type="ECO:0000256" key="3">
    <source>
        <dbReference type="ARBA" id="ARBA00022729"/>
    </source>
</evidence>
<sequence length="464" mass="51464">MKRILIIFLTICVASACSDDFTDLAPISNRNEADFFNNEGDFIVSLNASYAGLQDNGVYGRAYWTMFEMRGDNTDQGPDATGLARVFTEINAFTEDPLNEQIDAAWSGSYRVIANCNVILDRIGSADFDEGLRNRIIGEALFLRSLMYYHLAIAFGNIPLQLTPFVPGDELTQVDASTIYAQLVSDLETAETNLPISYPDSDLGRATRGAAATLLAKVLLTTGQDSEAEIVLRRIVDQYGYQLLPNYADLWGASNENNAESIFEVQFISGGIGQGSAYSNDFSPSSFLQTGQGFGRNRPTATMQNAYVAGDLRFEASMDTTWINAESEVVVQNFVTKYESDPPIENDSDINFVVFRYADVLLMLAEAIGESQESYDLINQVRIRAGLTGIDASTPGTFEEKLLDERQVELAFENHRWPDLLRFGVATEKLIEAESDVIEPASIRNLFFIPQRELDINPSFIQND</sequence>
<evidence type="ECO:0000259" key="7">
    <source>
        <dbReference type="Pfam" id="PF07980"/>
    </source>
</evidence>
<reference evidence="9 10" key="1">
    <citation type="submission" date="2018-03" db="EMBL/GenBank/DDBJ databases">
        <title>Genomic Encyclopedia of Archaeal and Bacterial Type Strains, Phase II (KMG-II): from individual species to whole genera.</title>
        <authorList>
            <person name="Goeker M."/>
        </authorList>
    </citation>
    <scope>NUCLEOTIDE SEQUENCE [LARGE SCALE GENOMIC DNA]</scope>
    <source>
        <strain evidence="9 10">DSM 25027</strain>
    </source>
</reference>
<proteinExistence type="inferred from homology"/>
<evidence type="ECO:0000256" key="6">
    <source>
        <dbReference type="SAM" id="SignalP"/>
    </source>
</evidence>
<evidence type="ECO:0000256" key="5">
    <source>
        <dbReference type="ARBA" id="ARBA00023237"/>
    </source>
</evidence>
<keyword evidence="10" id="KW-1185">Reference proteome</keyword>
<keyword evidence="3 6" id="KW-0732">Signal</keyword>
<dbReference type="Pfam" id="PF07980">
    <property type="entry name" value="SusD_RagB"/>
    <property type="match status" value="1"/>
</dbReference>
<dbReference type="InterPro" id="IPR011990">
    <property type="entry name" value="TPR-like_helical_dom_sf"/>
</dbReference>
<comment type="similarity">
    <text evidence="2">Belongs to the SusD family.</text>
</comment>
<dbReference type="CDD" id="cd08977">
    <property type="entry name" value="SusD"/>
    <property type="match status" value="1"/>
</dbReference>